<name>A0A6I9N399_9TELE</name>
<gene>
    <name evidence="4" type="primary">LOC104947951</name>
</gene>
<dbReference type="PROSITE" id="PS51216">
    <property type="entry name" value="NEBULIN"/>
    <property type="match status" value="5"/>
</dbReference>
<dbReference type="PRINTS" id="PR00510">
    <property type="entry name" value="NEBULIN"/>
</dbReference>
<organism evidence="3 4">
    <name type="scientific">Notothenia coriiceps</name>
    <name type="common">black rockcod</name>
    <dbReference type="NCBI Taxonomy" id="8208"/>
    <lineage>
        <taxon>Eukaryota</taxon>
        <taxon>Metazoa</taxon>
        <taxon>Chordata</taxon>
        <taxon>Craniata</taxon>
        <taxon>Vertebrata</taxon>
        <taxon>Euteleostomi</taxon>
        <taxon>Actinopterygii</taxon>
        <taxon>Neopterygii</taxon>
        <taxon>Teleostei</taxon>
        <taxon>Neoteleostei</taxon>
        <taxon>Acanthomorphata</taxon>
        <taxon>Eupercaria</taxon>
        <taxon>Perciformes</taxon>
        <taxon>Notothenioidei</taxon>
        <taxon>Nototheniidae</taxon>
        <taxon>Notothenia</taxon>
    </lineage>
</organism>
<dbReference type="InterPro" id="IPR013998">
    <property type="entry name" value="Nebulin-like"/>
</dbReference>
<keyword evidence="3" id="KW-1185">Reference proteome</keyword>
<keyword evidence="2" id="KW-0009">Actin-binding</keyword>
<dbReference type="OrthoDB" id="10070368at2759"/>
<sequence>NVYKEENKSSMPTGYTLTKDTLLIKQAKHNSVVTSDVKYKEAYEMTKAKAYTLHPEGVNFVLSRKANKITNERLYRELYHKQKDKIHTTYDTPDIKQVKMNQKHLSDLCYREKYYNTRGQLINLPITPQLLHCYHVNQITSELKYKEDLHWLRGVGCFLYDTPEMVHVRNITKQRVTYPVEAKKNLANFSVVLDTPEYNRVTELKTHMSGMIYKALAKEEMSKVRTTGDSVDIKRAKWAQQLTNKYQYTSLASKERTLFTSEYATPSMDHSRKMKVVCSDNKYKDQYEKMKHRYTAIADTPLLIRAKKAYVQSSDVSIPLDQMISN</sequence>
<dbReference type="GO" id="GO:0051015">
    <property type="term" value="F:actin filament binding"/>
    <property type="evidence" value="ECO:0007669"/>
    <property type="project" value="InterPro"/>
</dbReference>
<dbReference type="Pfam" id="PF00880">
    <property type="entry name" value="Nebulin"/>
    <property type="match status" value="4"/>
</dbReference>
<dbReference type="Proteomes" id="UP000504611">
    <property type="component" value="Unplaced"/>
</dbReference>
<dbReference type="RefSeq" id="XP_010772379.1">
    <property type="nucleotide sequence ID" value="XM_010774077.1"/>
</dbReference>
<reference evidence="4" key="1">
    <citation type="submission" date="2025-08" db="UniProtKB">
        <authorList>
            <consortium name="RefSeq"/>
        </authorList>
    </citation>
    <scope>IDENTIFICATION</scope>
    <source>
        <tissue evidence="4">Muscle</tissue>
    </source>
</reference>
<evidence type="ECO:0000313" key="3">
    <source>
        <dbReference type="Proteomes" id="UP000504611"/>
    </source>
</evidence>
<dbReference type="PANTHER" id="PTHR11039:SF37">
    <property type="entry name" value="NEBULIN"/>
    <property type="match status" value="1"/>
</dbReference>
<dbReference type="GeneID" id="104947951"/>
<dbReference type="SMART" id="SM00227">
    <property type="entry name" value="NEBU"/>
    <property type="match status" value="8"/>
</dbReference>
<dbReference type="KEGG" id="ncc:104947951"/>
<dbReference type="InterPro" id="IPR055297">
    <property type="entry name" value="NEBU/NEBL"/>
</dbReference>
<dbReference type="GO" id="GO:0071691">
    <property type="term" value="P:cardiac muscle thin filament assembly"/>
    <property type="evidence" value="ECO:0007669"/>
    <property type="project" value="TreeGrafter"/>
</dbReference>
<accession>A0A6I9N399</accession>
<protein>
    <submittedName>
        <fullName evidence="4">Nebulin-like</fullName>
    </submittedName>
</protein>
<dbReference type="GO" id="GO:0030018">
    <property type="term" value="C:Z disc"/>
    <property type="evidence" value="ECO:0007669"/>
    <property type="project" value="InterPro"/>
</dbReference>
<feature type="non-terminal residue" evidence="4">
    <location>
        <position position="326"/>
    </location>
</feature>
<proteinExistence type="predicted"/>
<feature type="non-terminal residue" evidence="4">
    <location>
        <position position="1"/>
    </location>
</feature>
<dbReference type="PANTHER" id="PTHR11039">
    <property type="entry name" value="NEBULIN"/>
    <property type="match status" value="1"/>
</dbReference>
<evidence type="ECO:0000256" key="2">
    <source>
        <dbReference type="ARBA" id="ARBA00023203"/>
    </source>
</evidence>
<dbReference type="InterPro" id="IPR000900">
    <property type="entry name" value="Nebulin_repeat"/>
</dbReference>
<dbReference type="AlphaFoldDB" id="A0A6I9N399"/>
<evidence type="ECO:0000256" key="1">
    <source>
        <dbReference type="ARBA" id="ARBA00022737"/>
    </source>
</evidence>
<evidence type="ECO:0000313" key="4">
    <source>
        <dbReference type="RefSeq" id="XP_010772379.1"/>
    </source>
</evidence>
<keyword evidence="1" id="KW-0677">Repeat</keyword>